<comment type="similarity">
    <text evidence="3 10">Belongs to the cytochrome P450 family.</text>
</comment>
<evidence type="ECO:0000256" key="2">
    <source>
        <dbReference type="ARBA" id="ARBA00005179"/>
    </source>
</evidence>
<comment type="pathway">
    <text evidence="2">Secondary metabolite biosynthesis.</text>
</comment>
<evidence type="ECO:0000256" key="6">
    <source>
        <dbReference type="ARBA" id="ARBA00023002"/>
    </source>
</evidence>
<accession>A0A5C3NX00</accession>
<dbReference type="GO" id="GO:0004497">
    <property type="term" value="F:monooxygenase activity"/>
    <property type="evidence" value="ECO:0007669"/>
    <property type="project" value="UniProtKB-KW"/>
</dbReference>
<dbReference type="InterPro" id="IPR001128">
    <property type="entry name" value="Cyt_P450"/>
</dbReference>
<dbReference type="PANTHER" id="PTHR24305">
    <property type="entry name" value="CYTOCHROME P450"/>
    <property type="match status" value="1"/>
</dbReference>
<evidence type="ECO:0000256" key="5">
    <source>
        <dbReference type="ARBA" id="ARBA00022723"/>
    </source>
</evidence>
<evidence type="ECO:0000256" key="7">
    <source>
        <dbReference type="ARBA" id="ARBA00023004"/>
    </source>
</evidence>
<dbReference type="InterPro" id="IPR050121">
    <property type="entry name" value="Cytochrome_P450_monoxygenase"/>
</dbReference>
<evidence type="ECO:0000256" key="1">
    <source>
        <dbReference type="ARBA" id="ARBA00001971"/>
    </source>
</evidence>
<keyword evidence="7 9" id="KW-0408">Iron</keyword>
<dbReference type="STRING" id="1314778.A0A5C3NX00"/>
<dbReference type="GO" id="GO:0020037">
    <property type="term" value="F:heme binding"/>
    <property type="evidence" value="ECO:0007669"/>
    <property type="project" value="InterPro"/>
</dbReference>
<dbReference type="Pfam" id="PF00067">
    <property type="entry name" value="p450"/>
    <property type="match status" value="1"/>
</dbReference>
<evidence type="ECO:0000313" key="12">
    <source>
        <dbReference type="Proteomes" id="UP000308197"/>
    </source>
</evidence>
<reference evidence="11 12" key="1">
    <citation type="journal article" date="2019" name="Nat. Ecol. Evol.">
        <title>Megaphylogeny resolves global patterns of mushroom evolution.</title>
        <authorList>
            <person name="Varga T."/>
            <person name="Krizsan K."/>
            <person name="Foldi C."/>
            <person name="Dima B."/>
            <person name="Sanchez-Garcia M."/>
            <person name="Sanchez-Ramirez S."/>
            <person name="Szollosi G.J."/>
            <person name="Szarkandi J.G."/>
            <person name="Papp V."/>
            <person name="Albert L."/>
            <person name="Andreopoulos W."/>
            <person name="Angelini C."/>
            <person name="Antonin V."/>
            <person name="Barry K.W."/>
            <person name="Bougher N.L."/>
            <person name="Buchanan P."/>
            <person name="Buyck B."/>
            <person name="Bense V."/>
            <person name="Catcheside P."/>
            <person name="Chovatia M."/>
            <person name="Cooper J."/>
            <person name="Damon W."/>
            <person name="Desjardin D."/>
            <person name="Finy P."/>
            <person name="Geml J."/>
            <person name="Haridas S."/>
            <person name="Hughes K."/>
            <person name="Justo A."/>
            <person name="Karasinski D."/>
            <person name="Kautmanova I."/>
            <person name="Kiss B."/>
            <person name="Kocsube S."/>
            <person name="Kotiranta H."/>
            <person name="LaButti K.M."/>
            <person name="Lechner B.E."/>
            <person name="Liimatainen K."/>
            <person name="Lipzen A."/>
            <person name="Lukacs Z."/>
            <person name="Mihaltcheva S."/>
            <person name="Morgado L.N."/>
            <person name="Niskanen T."/>
            <person name="Noordeloos M.E."/>
            <person name="Ohm R.A."/>
            <person name="Ortiz-Santana B."/>
            <person name="Ovrebo C."/>
            <person name="Racz N."/>
            <person name="Riley R."/>
            <person name="Savchenko A."/>
            <person name="Shiryaev A."/>
            <person name="Soop K."/>
            <person name="Spirin V."/>
            <person name="Szebenyi C."/>
            <person name="Tomsovsky M."/>
            <person name="Tulloss R.E."/>
            <person name="Uehling J."/>
            <person name="Grigoriev I.V."/>
            <person name="Vagvolgyi C."/>
            <person name="Papp T."/>
            <person name="Martin F.M."/>
            <person name="Miettinen O."/>
            <person name="Hibbett D.S."/>
            <person name="Nagy L.G."/>
        </authorList>
    </citation>
    <scope>NUCLEOTIDE SEQUENCE [LARGE SCALE GENOMIC DNA]</scope>
    <source>
        <strain evidence="11 12">HHB13444</strain>
    </source>
</reference>
<keyword evidence="5 9" id="KW-0479">Metal-binding</keyword>
<dbReference type="InterPro" id="IPR002403">
    <property type="entry name" value="Cyt_P450_E_grp-IV"/>
</dbReference>
<dbReference type="GO" id="GO:0005506">
    <property type="term" value="F:iron ion binding"/>
    <property type="evidence" value="ECO:0007669"/>
    <property type="project" value="InterPro"/>
</dbReference>
<evidence type="ECO:0000256" key="8">
    <source>
        <dbReference type="ARBA" id="ARBA00023033"/>
    </source>
</evidence>
<evidence type="ECO:0000256" key="4">
    <source>
        <dbReference type="ARBA" id="ARBA00022617"/>
    </source>
</evidence>
<dbReference type="InParanoid" id="A0A5C3NX00"/>
<dbReference type="PRINTS" id="PR00385">
    <property type="entry name" value="P450"/>
</dbReference>
<keyword evidence="4 9" id="KW-0349">Heme</keyword>
<dbReference type="Proteomes" id="UP000308197">
    <property type="component" value="Unassembled WGS sequence"/>
</dbReference>
<dbReference type="PROSITE" id="PS00086">
    <property type="entry name" value="CYTOCHROME_P450"/>
    <property type="match status" value="1"/>
</dbReference>
<dbReference type="PRINTS" id="PR00465">
    <property type="entry name" value="EP450IV"/>
</dbReference>
<keyword evidence="6 10" id="KW-0560">Oxidoreductase</keyword>
<keyword evidence="8 10" id="KW-0503">Monooxygenase</keyword>
<sequence length="542" mass="60318">MNLVLVAISATTLYALWRVFRHYLLSYPMDNLPGPPPSSFLFGNLPEFTGRQAWKRIAHLAEMYGPATTLRGILWRRMIVVHDPKALHGVLVKEQEFLQKGLAPANGLIVLLGPGVLSTRAGQHRRQRKLLNPVFSVAHLRNMTHIFYSVAHKVQVALKSRLPEDGAAEVVDMNGWNGRTTLEMLGQAGLGYSFDNFIDESSDEYGEALKMFFPTLNLVQLLPIAVDTMSYVISVDTIRRIFRMLPFKNLRRLMNISDTLQRRSQEIIDERKEALRKGDEALLAQVGEGKDLMSICLKANMAATNEEKMSDDELLSQMTTFILAGMDTTSNALSRILHLLAQNPSVQDKLRTELGAATAGGTADLDYDGLMNLPYLDAVCRETLRVYAPVTATGRMATKDLVLPLSAPVRGRDGRMISELVVQEGTVVIAHFQASNSSKELWGEDAEEWKPGRWLEPLPPALDDARLPGVYSNLMTFSGGVRSCIGFKFSQLEMKVVLAVLLTSFSFELTDKSIVWNSSAVIYPTMGEESTKPEMLLQLESL</sequence>
<gene>
    <name evidence="11" type="ORF">K466DRAFT_501493</name>
</gene>
<proteinExistence type="inferred from homology"/>
<feature type="binding site" description="axial binding residue" evidence="9">
    <location>
        <position position="484"/>
    </location>
    <ligand>
        <name>heme</name>
        <dbReference type="ChEBI" id="CHEBI:30413"/>
    </ligand>
    <ligandPart>
        <name>Fe</name>
        <dbReference type="ChEBI" id="CHEBI:18248"/>
    </ligandPart>
</feature>
<dbReference type="AlphaFoldDB" id="A0A5C3NX00"/>
<dbReference type="CDD" id="cd11069">
    <property type="entry name" value="CYP_FUM15-like"/>
    <property type="match status" value="1"/>
</dbReference>
<dbReference type="GO" id="GO:0016705">
    <property type="term" value="F:oxidoreductase activity, acting on paired donors, with incorporation or reduction of molecular oxygen"/>
    <property type="evidence" value="ECO:0007669"/>
    <property type="project" value="InterPro"/>
</dbReference>
<evidence type="ECO:0000256" key="3">
    <source>
        <dbReference type="ARBA" id="ARBA00010617"/>
    </source>
</evidence>
<evidence type="ECO:0000256" key="10">
    <source>
        <dbReference type="RuleBase" id="RU000461"/>
    </source>
</evidence>
<dbReference type="PANTHER" id="PTHR24305:SF166">
    <property type="entry name" value="CYTOCHROME P450 12A4, MITOCHONDRIAL-RELATED"/>
    <property type="match status" value="1"/>
</dbReference>
<organism evidence="11 12">
    <name type="scientific">Polyporus arcularius HHB13444</name>
    <dbReference type="NCBI Taxonomy" id="1314778"/>
    <lineage>
        <taxon>Eukaryota</taxon>
        <taxon>Fungi</taxon>
        <taxon>Dikarya</taxon>
        <taxon>Basidiomycota</taxon>
        <taxon>Agaricomycotina</taxon>
        <taxon>Agaricomycetes</taxon>
        <taxon>Polyporales</taxon>
        <taxon>Polyporaceae</taxon>
        <taxon>Polyporus</taxon>
    </lineage>
</organism>
<dbReference type="InterPro" id="IPR017972">
    <property type="entry name" value="Cyt_P450_CS"/>
</dbReference>
<protein>
    <submittedName>
        <fullName evidence="11">Cytochrome P450</fullName>
    </submittedName>
</protein>
<dbReference type="EMBL" id="ML211558">
    <property type="protein sequence ID" value="TFK81801.1"/>
    <property type="molecule type" value="Genomic_DNA"/>
</dbReference>
<dbReference type="InterPro" id="IPR036396">
    <property type="entry name" value="Cyt_P450_sf"/>
</dbReference>
<dbReference type="SUPFAM" id="SSF48264">
    <property type="entry name" value="Cytochrome P450"/>
    <property type="match status" value="1"/>
</dbReference>
<name>A0A5C3NX00_9APHY</name>
<dbReference type="Gene3D" id="1.10.630.10">
    <property type="entry name" value="Cytochrome P450"/>
    <property type="match status" value="1"/>
</dbReference>
<comment type="cofactor">
    <cofactor evidence="1 9">
        <name>heme</name>
        <dbReference type="ChEBI" id="CHEBI:30413"/>
    </cofactor>
</comment>
<evidence type="ECO:0000256" key="9">
    <source>
        <dbReference type="PIRSR" id="PIRSR602403-1"/>
    </source>
</evidence>
<keyword evidence="12" id="KW-1185">Reference proteome</keyword>
<evidence type="ECO:0000313" key="11">
    <source>
        <dbReference type="EMBL" id="TFK81801.1"/>
    </source>
</evidence>